<feature type="repeat" description="ANK" evidence="7">
    <location>
        <begin position="104"/>
        <end position="136"/>
    </location>
</feature>
<dbReference type="EMBL" id="CCKQ01012922">
    <property type="protein sequence ID" value="CDW84555.1"/>
    <property type="molecule type" value="Genomic_DNA"/>
</dbReference>
<comment type="domain">
    <text evidence="8">The DHHC domain is required for palmitoyltransferase activity.</text>
</comment>
<dbReference type="GO" id="GO:0016020">
    <property type="term" value="C:membrane"/>
    <property type="evidence" value="ECO:0007669"/>
    <property type="project" value="UniProtKB-SubCell"/>
</dbReference>
<dbReference type="Pfam" id="PF00023">
    <property type="entry name" value="Ank"/>
    <property type="match status" value="1"/>
</dbReference>
<protein>
    <recommendedName>
        <fullName evidence="8">Palmitoyltransferase</fullName>
        <ecNumber evidence="8">2.3.1.225</ecNumber>
    </recommendedName>
</protein>
<dbReference type="AlphaFoldDB" id="A0A078AQ83"/>
<reference evidence="10 11" key="1">
    <citation type="submission" date="2014-06" db="EMBL/GenBank/DDBJ databases">
        <authorList>
            <person name="Swart Estienne"/>
        </authorList>
    </citation>
    <scope>NUCLEOTIDE SEQUENCE [LARGE SCALE GENOMIC DNA]</scope>
    <source>
        <strain evidence="10 11">130c</strain>
    </source>
</reference>
<keyword evidence="5 7" id="KW-0040">ANK repeat</keyword>
<dbReference type="Gene3D" id="1.25.40.20">
    <property type="entry name" value="Ankyrin repeat-containing domain"/>
    <property type="match status" value="2"/>
</dbReference>
<feature type="domain" description="Palmitoyltransferase DHHC" evidence="9">
    <location>
        <begin position="320"/>
        <end position="431"/>
    </location>
</feature>
<accession>A0A078AQ83</accession>
<gene>
    <name evidence="10" type="primary">Contig2148.g2307</name>
    <name evidence="10" type="ORF">STYLEM_13619</name>
</gene>
<dbReference type="InterPro" id="IPR001594">
    <property type="entry name" value="Palmitoyltrfase_DHHC"/>
</dbReference>
<dbReference type="PANTHER" id="PTHR24161">
    <property type="entry name" value="ANK_REP_REGION DOMAIN-CONTAINING PROTEIN-RELATED"/>
    <property type="match status" value="1"/>
</dbReference>
<dbReference type="SMART" id="SM00248">
    <property type="entry name" value="ANK"/>
    <property type="match status" value="5"/>
</dbReference>
<feature type="transmembrane region" description="Helical" evidence="8">
    <location>
        <begin position="368"/>
        <end position="391"/>
    </location>
</feature>
<dbReference type="SUPFAM" id="SSF48403">
    <property type="entry name" value="Ankyrin repeat"/>
    <property type="match status" value="1"/>
</dbReference>
<keyword evidence="2 8" id="KW-0812">Transmembrane</keyword>
<comment type="similarity">
    <text evidence="8">Belongs to the DHHC palmitoyltransferase family.</text>
</comment>
<dbReference type="InParanoid" id="A0A078AQ83"/>
<feature type="repeat" description="ANK" evidence="7">
    <location>
        <begin position="204"/>
        <end position="240"/>
    </location>
</feature>
<dbReference type="InterPro" id="IPR036770">
    <property type="entry name" value="Ankyrin_rpt-contain_sf"/>
</dbReference>
<dbReference type="PROSITE" id="PS50088">
    <property type="entry name" value="ANK_REPEAT"/>
    <property type="match status" value="2"/>
</dbReference>
<evidence type="ECO:0000259" key="9">
    <source>
        <dbReference type="Pfam" id="PF01529"/>
    </source>
</evidence>
<evidence type="ECO:0000256" key="7">
    <source>
        <dbReference type="PROSITE-ProRule" id="PRU00023"/>
    </source>
</evidence>
<name>A0A078AQ83_STYLE</name>
<dbReference type="GO" id="GO:0019706">
    <property type="term" value="F:protein-cysteine S-palmitoyltransferase activity"/>
    <property type="evidence" value="ECO:0007669"/>
    <property type="project" value="UniProtKB-EC"/>
</dbReference>
<dbReference type="PROSITE" id="PS50216">
    <property type="entry name" value="DHHC"/>
    <property type="match status" value="1"/>
</dbReference>
<dbReference type="PANTHER" id="PTHR24161:SF85">
    <property type="entry name" value="PALMITOYLTRANSFERASE HIP14"/>
    <property type="match status" value="1"/>
</dbReference>
<dbReference type="InterPro" id="IPR002110">
    <property type="entry name" value="Ankyrin_rpt"/>
</dbReference>
<comment type="subcellular location">
    <subcellularLocation>
        <location evidence="1">Membrane</location>
        <topology evidence="1">Multi-pass membrane protein</topology>
    </subcellularLocation>
</comment>
<evidence type="ECO:0000256" key="8">
    <source>
        <dbReference type="RuleBase" id="RU079119"/>
    </source>
</evidence>
<dbReference type="Proteomes" id="UP000039865">
    <property type="component" value="Unassembled WGS sequence"/>
</dbReference>
<evidence type="ECO:0000313" key="10">
    <source>
        <dbReference type="EMBL" id="CDW84555.1"/>
    </source>
</evidence>
<evidence type="ECO:0000256" key="4">
    <source>
        <dbReference type="ARBA" id="ARBA00022989"/>
    </source>
</evidence>
<keyword evidence="11" id="KW-1185">Reference proteome</keyword>
<proteinExistence type="inferred from homology"/>
<organism evidence="10 11">
    <name type="scientific">Stylonychia lemnae</name>
    <name type="common">Ciliate</name>
    <dbReference type="NCBI Taxonomy" id="5949"/>
    <lineage>
        <taxon>Eukaryota</taxon>
        <taxon>Sar</taxon>
        <taxon>Alveolata</taxon>
        <taxon>Ciliophora</taxon>
        <taxon>Intramacronucleata</taxon>
        <taxon>Spirotrichea</taxon>
        <taxon>Stichotrichia</taxon>
        <taxon>Sporadotrichida</taxon>
        <taxon>Oxytrichidae</taxon>
        <taxon>Stylonychinae</taxon>
        <taxon>Stylonychia</taxon>
    </lineage>
</organism>
<comment type="catalytic activity">
    <reaction evidence="8">
        <text>L-cysteinyl-[protein] + hexadecanoyl-CoA = S-hexadecanoyl-L-cysteinyl-[protein] + CoA</text>
        <dbReference type="Rhea" id="RHEA:36683"/>
        <dbReference type="Rhea" id="RHEA-COMP:10131"/>
        <dbReference type="Rhea" id="RHEA-COMP:11032"/>
        <dbReference type="ChEBI" id="CHEBI:29950"/>
        <dbReference type="ChEBI" id="CHEBI:57287"/>
        <dbReference type="ChEBI" id="CHEBI:57379"/>
        <dbReference type="ChEBI" id="CHEBI:74151"/>
        <dbReference type="EC" id="2.3.1.225"/>
    </reaction>
</comment>
<evidence type="ECO:0000256" key="3">
    <source>
        <dbReference type="ARBA" id="ARBA00022737"/>
    </source>
</evidence>
<keyword evidence="8" id="KW-0808">Transferase</keyword>
<evidence type="ECO:0000256" key="5">
    <source>
        <dbReference type="ARBA" id="ARBA00023043"/>
    </source>
</evidence>
<evidence type="ECO:0000256" key="1">
    <source>
        <dbReference type="ARBA" id="ARBA00004141"/>
    </source>
</evidence>
<keyword evidence="8" id="KW-0012">Acyltransferase</keyword>
<dbReference type="Pfam" id="PF12796">
    <property type="entry name" value="Ank_2"/>
    <property type="match status" value="1"/>
</dbReference>
<dbReference type="PROSITE" id="PS50297">
    <property type="entry name" value="ANK_REP_REGION"/>
    <property type="match status" value="2"/>
</dbReference>
<dbReference type="OrthoDB" id="331948at2759"/>
<feature type="transmembrane region" description="Helical" evidence="8">
    <location>
        <begin position="290"/>
        <end position="313"/>
    </location>
</feature>
<dbReference type="Pfam" id="PF01529">
    <property type="entry name" value="DHHC"/>
    <property type="match status" value="1"/>
</dbReference>
<feature type="transmembrane region" description="Helical" evidence="8">
    <location>
        <begin position="418"/>
        <end position="436"/>
    </location>
</feature>
<dbReference type="EC" id="2.3.1.225" evidence="8"/>
<keyword evidence="3" id="KW-0677">Repeat</keyword>
<sequence>MKWINKESESPGAITDSGSSVGTDWNLINNFLDQRDDFLLKKYLDSCKVRIISIIDEKGFTLLHHATLKCRAGKIQFLLYYAREKQKETEESINMWINFQSFKDKFTALHFASFKGCIPVIKLLIQNGANLNCVNTFGLDVLHVAAQGDAGASIYYFVNVCKKDINSSDFRKSTPLHWACYSSSEVAISYILSQNPSINEQDMDNLTPLHLAVKTADQMNSTRMVRYLLMRGARIDITDNKNMKPIDYLQEVKLVDLRNQLQSLLRETNRLGYLNVKAPKTQVKRNNKMVLLYVLLNIYVFTILIIFTFVQFIDLLETFEASQLCSDCKVIRTTRSRHCVICNLCVERFDHHCPWINNCIGIGNHFYFLLYVLFQEVLTVFILVYTMLVVLRGVDQYNDEQEYETHIFYFGDFQFMKALFYLFNINIIVITIGFALPVTQDNQREIWQKQKISIRNLVQDSKLRSKNSQQWEAKLVLCKKAQQLIDWRKTLIAQLEYLRRRK</sequence>
<evidence type="ECO:0000256" key="6">
    <source>
        <dbReference type="ARBA" id="ARBA00023136"/>
    </source>
</evidence>
<keyword evidence="4 8" id="KW-1133">Transmembrane helix</keyword>
<keyword evidence="6 8" id="KW-0472">Membrane</keyword>
<evidence type="ECO:0000256" key="2">
    <source>
        <dbReference type="ARBA" id="ARBA00022692"/>
    </source>
</evidence>
<evidence type="ECO:0000313" key="11">
    <source>
        <dbReference type="Proteomes" id="UP000039865"/>
    </source>
</evidence>